<dbReference type="HAMAP" id="MF_00503">
    <property type="entry name" value="Ribosomal_bL9"/>
    <property type="match status" value="1"/>
</dbReference>
<dbReference type="GO" id="GO:0005840">
    <property type="term" value="C:ribosome"/>
    <property type="evidence" value="ECO:0007669"/>
    <property type="project" value="UniProtKB-KW"/>
</dbReference>
<evidence type="ECO:0000256" key="7">
    <source>
        <dbReference type="HAMAP-Rule" id="MF_00503"/>
    </source>
</evidence>
<dbReference type="SUPFAM" id="SSF55653">
    <property type="entry name" value="Ribosomal protein L9 C-domain"/>
    <property type="match status" value="1"/>
</dbReference>
<dbReference type="PANTHER" id="PTHR21368">
    <property type="entry name" value="50S RIBOSOMAL PROTEIN L9"/>
    <property type="match status" value="1"/>
</dbReference>
<keyword evidence="4 7" id="KW-0689">Ribosomal protein</keyword>
<evidence type="ECO:0000256" key="2">
    <source>
        <dbReference type="ARBA" id="ARBA00022730"/>
    </source>
</evidence>
<evidence type="ECO:0000256" key="4">
    <source>
        <dbReference type="ARBA" id="ARBA00022980"/>
    </source>
</evidence>
<evidence type="ECO:0000313" key="11">
    <source>
        <dbReference type="Proteomes" id="UP000823597"/>
    </source>
</evidence>
<dbReference type="InterPro" id="IPR020069">
    <property type="entry name" value="Ribosomal_bL9_C"/>
</dbReference>
<comment type="similarity">
    <text evidence="1 7">Belongs to the bacterial ribosomal protein bL9 family.</text>
</comment>
<dbReference type="GO" id="GO:0003735">
    <property type="term" value="F:structural constituent of ribosome"/>
    <property type="evidence" value="ECO:0007669"/>
    <property type="project" value="InterPro"/>
</dbReference>
<keyword evidence="5 7" id="KW-0687">Ribonucleoprotein</keyword>
<organism evidence="10 11">
    <name type="scientific">Candidatus Merdivivens pullistercoris</name>
    <dbReference type="NCBI Taxonomy" id="2840873"/>
    <lineage>
        <taxon>Bacteria</taxon>
        <taxon>Pseudomonadati</taxon>
        <taxon>Bacteroidota</taxon>
        <taxon>Bacteroidia</taxon>
        <taxon>Bacteroidales</taxon>
        <taxon>Muribaculaceae</taxon>
        <taxon>Muribaculaceae incertae sedis</taxon>
        <taxon>Candidatus Merdivivens</taxon>
    </lineage>
</organism>
<dbReference type="InterPro" id="IPR036935">
    <property type="entry name" value="Ribosomal_bL9_N_sf"/>
</dbReference>
<dbReference type="InterPro" id="IPR009027">
    <property type="entry name" value="Ribosomal_bL9/RNase_H1_N"/>
</dbReference>
<proteinExistence type="inferred from homology"/>
<dbReference type="GO" id="GO:1990904">
    <property type="term" value="C:ribonucleoprotein complex"/>
    <property type="evidence" value="ECO:0007669"/>
    <property type="project" value="UniProtKB-KW"/>
</dbReference>
<dbReference type="GO" id="GO:0019843">
    <property type="term" value="F:rRNA binding"/>
    <property type="evidence" value="ECO:0007669"/>
    <property type="project" value="UniProtKB-UniRule"/>
</dbReference>
<evidence type="ECO:0000256" key="6">
    <source>
        <dbReference type="ARBA" id="ARBA00035292"/>
    </source>
</evidence>
<name>A0A9D9N9K9_9BACT</name>
<dbReference type="InterPro" id="IPR000244">
    <property type="entry name" value="Ribosomal_bL9"/>
</dbReference>
<gene>
    <name evidence="7" type="primary">rplI</name>
    <name evidence="10" type="ORF">IAB93_05270</name>
</gene>
<sequence>MEIILKKDVTNLGYKDDIVKVANGYALNYLIPQGFATMATPSAKKMHAENLRQRAHKEEKIRTDAEALAGKLNEISLKIVAKASENGKIFGSVGNIQVAEALAAAGLEIDRRDIELEPVKVLGAHEATVKCYKDIKATVKFEVVAEEENKEEA</sequence>
<protein>
    <recommendedName>
        <fullName evidence="6 7">Large ribosomal subunit protein bL9</fullName>
    </recommendedName>
</protein>
<dbReference type="InterPro" id="IPR036791">
    <property type="entry name" value="Ribosomal_bL9_C_sf"/>
</dbReference>
<feature type="domain" description="Large ribosomal subunit protein bL9 C-terminal" evidence="9">
    <location>
        <begin position="64"/>
        <end position="145"/>
    </location>
</feature>
<dbReference type="Pfam" id="PF01281">
    <property type="entry name" value="Ribosomal_L9_N"/>
    <property type="match status" value="1"/>
</dbReference>
<reference evidence="10" key="2">
    <citation type="journal article" date="2021" name="PeerJ">
        <title>Extensive microbial diversity within the chicken gut microbiome revealed by metagenomics and culture.</title>
        <authorList>
            <person name="Gilroy R."/>
            <person name="Ravi A."/>
            <person name="Getino M."/>
            <person name="Pursley I."/>
            <person name="Horton D.L."/>
            <person name="Alikhan N.F."/>
            <person name="Baker D."/>
            <person name="Gharbi K."/>
            <person name="Hall N."/>
            <person name="Watson M."/>
            <person name="Adriaenssens E.M."/>
            <person name="Foster-Nyarko E."/>
            <person name="Jarju S."/>
            <person name="Secka A."/>
            <person name="Antonio M."/>
            <person name="Oren A."/>
            <person name="Chaudhuri R.R."/>
            <person name="La Ragione R."/>
            <person name="Hildebrand F."/>
            <person name="Pallen M.J."/>
        </authorList>
    </citation>
    <scope>NUCLEOTIDE SEQUENCE</scope>
    <source>
        <strain evidence="10">10037</strain>
    </source>
</reference>
<dbReference type="Pfam" id="PF03948">
    <property type="entry name" value="Ribosomal_L9_C"/>
    <property type="match status" value="1"/>
</dbReference>
<evidence type="ECO:0000256" key="3">
    <source>
        <dbReference type="ARBA" id="ARBA00022884"/>
    </source>
</evidence>
<dbReference type="GO" id="GO:0006412">
    <property type="term" value="P:translation"/>
    <property type="evidence" value="ECO:0007669"/>
    <property type="project" value="UniProtKB-UniRule"/>
</dbReference>
<evidence type="ECO:0000259" key="9">
    <source>
        <dbReference type="Pfam" id="PF03948"/>
    </source>
</evidence>
<dbReference type="SUPFAM" id="SSF55658">
    <property type="entry name" value="L9 N-domain-like"/>
    <property type="match status" value="1"/>
</dbReference>
<dbReference type="InterPro" id="IPR020070">
    <property type="entry name" value="Ribosomal_bL9_N"/>
</dbReference>
<evidence type="ECO:0000256" key="1">
    <source>
        <dbReference type="ARBA" id="ARBA00010605"/>
    </source>
</evidence>
<keyword evidence="3 7" id="KW-0694">RNA-binding</keyword>
<comment type="caution">
    <text evidence="10">The sequence shown here is derived from an EMBL/GenBank/DDBJ whole genome shotgun (WGS) entry which is preliminary data.</text>
</comment>
<evidence type="ECO:0000313" key="10">
    <source>
        <dbReference type="EMBL" id="MBO8465392.1"/>
    </source>
</evidence>
<reference evidence="10" key="1">
    <citation type="submission" date="2020-10" db="EMBL/GenBank/DDBJ databases">
        <authorList>
            <person name="Gilroy R."/>
        </authorList>
    </citation>
    <scope>NUCLEOTIDE SEQUENCE</scope>
    <source>
        <strain evidence="10">10037</strain>
    </source>
</reference>
<feature type="domain" description="Ribosomal protein L9" evidence="8">
    <location>
        <begin position="1"/>
        <end position="46"/>
    </location>
</feature>
<keyword evidence="2 7" id="KW-0699">rRNA-binding</keyword>
<dbReference type="Gene3D" id="3.40.5.10">
    <property type="entry name" value="Ribosomal protein L9, N-terminal domain"/>
    <property type="match status" value="1"/>
</dbReference>
<accession>A0A9D9N9K9</accession>
<dbReference type="InterPro" id="IPR020594">
    <property type="entry name" value="Ribosomal_bL9_bac/chp"/>
</dbReference>
<dbReference type="EMBL" id="JADIME010000054">
    <property type="protein sequence ID" value="MBO8465392.1"/>
    <property type="molecule type" value="Genomic_DNA"/>
</dbReference>
<evidence type="ECO:0000256" key="5">
    <source>
        <dbReference type="ARBA" id="ARBA00023274"/>
    </source>
</evidence>
<dbReference type="NCBIfam" id="TIGR00158">
    <property type="entry name" value="L9"/>
    <property type="match status" value="1"/>
</dbReference>
<dbReference type="AlphaFoldDB" id="A0A9D9N9K9"/>
<dbReference type="Gene3D" id="3.10.430.100">
    <property type="entry name" value="Ribosomal protein L9, C-terminal domain"/>
    <property type="match status" value="1"/>
</dbReference>
<evidence type="ECO:0000259" key="8">
    <source>
        <dbReference type="Pfam" id="PF01281"/>
    </source>
</evidence>
<comment type="function">
    <text evidence="7">Binds to the 23S rRNA.</text>
</comment>
<dbReference type="Proteomes" id="UP000823597">
    <property type="component" value="Unassembled WGS sequence"/>
</dbReference>